<organism evidence="1 2">
    <name type="scientific">Hyalomma asiaticum</name>
    <name type="common">Tick</name>
    <dbReference type="NCBI Taxonomy" id="266040"/>
    <lineage>
        <taxon>Eukaryota</taxon>
        <taxon>Metazoa</taxon>
        <taxon>Ecdysozoa</taxon>
        <taxon>Arthropoda</taxon>
        <taxon>Chelicerata</taxon>
        <taxon>Arachnida</taxon>
        <taxon>Acari</taxon>
        <taxon>Parasitiformes</taxon>
        <taxon>Ixodida</taxon>
        <taxon>Ixodoidea</taxon>
        <taxon>Ixodidae</taxon>
        <taxon>Hyalomminae</taxon>
        <taxon>Hyalomma</taxon>
    </lineage>
</organism>
<sequence length="185" mass="20825">MGCPSLVRSARLTCDRGTQPLGLTPSSRSVQNELRLARGEAKHRPSEEILCAIECFLKCFLYPTLAASDAPYGDARVEIGCVRYGCSPPSPSALTYSFPSASARASEHLSREHLYRGEPVKFARRRQRLPSPCRQKRTTAEWYDPPAPFRSHAFAKRALHVKLPSFVDVTPTERRELLLRRQLSQ</sequence>
<reference evidence="1" key="1">
    <citation type="submission" date="2020-05" db="EMBL/GenBank/DDBJ databases">
        <title>Large-scale comparative analyses of tick genomes elucidate their genetic diversity and vector capacities.</title>
        <authorList>
            <person name="Jia N."/>
            <person name="Wang J."/>
            <person name="Shi W."/>
            <person name="Du L."/>
            <person name="Sun Y."/>
            <person name="Zhan W."/>
            <person name="Jiang J."/>
            <person name="Wang Q."/>
            <person name="Zhang B."/>
            <person name="Ji P."/>
            <person name="Sakyi L.B."/>
            <person name="Cui X."/>
            <person name="Yuan T."/>
            <person name="Jiang B."/>
            <person name="Yang W."/>
            <person name="Lam T.T.-Y."/>
            <person name="Chang Q."/>
            <person name="Ding S."/>
            <person name="Wang X."/>
            <person name="Zhu J."/>
            <person name="Ruan X."/>
            <person name="Zhao L."/>
            <person name="Wei J."/>
            <person name="Que T."/>
            <person name="Du C."/>
            <person name="Cheng J."/>
            <person name="Dai P."/>
            <person name="Han X."/>
            <person name="Huang E."/>
            <person name="Gao Y."/>
            <person name="Liu J."/>
            <person name="Shao H."/>
            <person name="Ye R."/>
            <person name="Li L."/>
            <person name="Wei W."/>
            <person name="Wang X."/>
            <person name="Wang C."/>
            <person name="Yang T."/>
            <person name="Huo Q."/>
            <person name="Li W."/>
            <person name="Guo W."/>
            <person name="Chen H."/>
            <person name="Zhou L."/>
            <person name="Ni X."/>
            <person name="Tian J."/>
            <person name="Zhou Y."/>
            <person name="Sheng Y."/>
            <person name="Liu T."/>
            <person name="Pan Y."/>
            <person name="Xia L."/>
            <person name="Li J."/>
            <person name="Zhao F."/>
            <person name="Cao W."/>
        </authorList>
    </citation>
    <scope>NUCLEOTIDE SEQUENCE</scope>
    <source>
        <strain evidence="1">Hyas-2018</strain>
    </source>
</reference>
<evidence type="ECO:0000313" key="1">
    <source>
        <dbReference type="EMBL" id="KAH6924883.1"/>
    </source>
</evidence>
<proteinExistence type="predicted"/>
<keyword evidence="2" id="KW-1185">Reference proteome</keyword>
<comment type="caution">
    <text evidence="1">The sequence shown here is derived from an EMBL/GenBank/DDBJ whole genome shotgun (WGS) entry which is preliminary data.</text>
</comment>
<dbReference type="Proteomes" id="UP000821845">
    <property type="component" value="Chromosome 8"/>
</dbReference>
<name>A0ACB7RQG7_HYAAI</name>
<accession>A0ACB7RQG7</accession>
<evidence type="ECO:0000313" key="2">
    <source>
        <dbReference type="Proteomes" id="UP000821845"/>
    </source>
</evidence>
<protein>
    <submittedName>
        <fullName evidence="1">Uncharacterized protein</fullName>
    </submittedName>
</protein>
<gene>
    <name evidence="1" type="ORF">HPB50_025781</name>
</gene>
<dbReference type="EMBL" id="CM023488">
    <property type="protein sequence ID" value="KAH6924883.1"/>
    <property type="molecule type" value="Genomic_DNA"/>
</dbReference>